<keyword evidence="5" id="KW-0238">DNA-binding</keyword>
<dbReference type="InterPro" id="IPR025662">
    <property type="entry name" value="Sigma_54_int_dom_ATP-bd_1"/>
</dbReference>
<dbReference type="CDD" id="cd00009">
    <property type="entry name" value="AAA"/>
    <property type="match status" value="1"/>
</dbReference>
<dbReference type="Proteomes" id="UP001205748">
    <property type="component" value="Unassembled WGS sequence"/>
</dbReference>
<evidence type="ECO:0000256" key="2">
    <source>
        <dbReference type="ARBA" id="ARBA00022797"/>
    </source>
</evidence>
<dbReference type="Gene3D" id="1.10.10.60">
    <property type="entry name" value="Homeodomain-like"/>
    <property type="match status" value="1"/>
</dbReference>
<evidence type="ECO:0000256" key="3">
    <source>
        <dbReference type="ARBA" id="ARBA00022840"/>
    </source>
</evidence>
<dbReference type="InterPro" id="IPR030828">
    <property type="entry name" value="HTH_TyrR"/>
</dbReference>
<gene>
    <name evidence="10" type="ORF">NSA47_01160</name>
</gene>
<dbReference type="AlphaFoldDB" id="A0AAE3L1W5"/>
<keyword evidence="11" id="KW-1185">Reference proteome</keyword>
<dbReference type="PANTHER" id="PTHR32071:SF57">
    <property type="entry name" value="C4-DICARBOXYLATE TRANSPORT TRANSCRIPTIONAL REGULATORY PROTEIN DCTD"/>
    <property type="match status" value="1"/>
</dbReference>
<dbReference type="GO" id="GO:0006355">
    <property type="term" value="P:regulation of DNA-templated transcription"/>
    <property type="evidence" value="ECO:0007669"/>
    <property type="project" value="InterPro"/>
</dbReference>
<evidence type="ECO:0000259" key="9">
    <source>
        <dbReference type="PROSITE" id="PS51671"/>
    </source>
</evidence>
<comment type="caution">
    <text evidence="10">The sequence shown here is derived from an EMBL/GenBank/DDBJ whole genome shotgun (WGS) entry which is preliminary data.</text>
</comment>
<dbReference type="PROSITE" id="PS00688">
    <property type="entry name" value="SIGMA54_INTERACT_3"/>
    <property type="match status" value="1"/>
</dbReference>
<evidence type="ECO:0000256" key="4">
    <source>
        <dbReference type="ARBA" id="ARBA00023015"/>
    </source>
</evidence>
<evidence type="ECO:0000259" key="8">
    <source>
        <dbReference type="PROSITE" id="PS50045"/>
    </source>
</evidence>
<evidence type="ECO:0000256" key="7">
    <source>
        <dbReference type="ARBA" id="ARBA00029500"/>
    </source>
</evidence>
<dbReference type="SUPFAM" id="SSF46689">
    <property type="entry name" value="Homeodomain-like"/>
    <property type="match status" value="1"/>
</dbReference>
<sequence>MNHNSIVGVRKMKKTIRLRIDTKDRSGMVLDILHILNNYCVDIRALEVHPGIAYIKTYDDFHVSLEVLKSQLLQEKDVIAVQKVELLPQEEREKYIETVLDATEEGIIAVDKHGIITTLNQGAKKVLKVNEGVIGEHISKIIAPELPILETIKTGKSYEHVEIILDNQESPAHYVTSGRPILDEEGKPIGAVGSIRDIESVMDLVHLFTKPSMITFDEIIGKSEKIIRVIEMSKIISKSDSTVLIRGESGTGKELFARSIHMASPRKNKPFVAVNCAALPDSLLESELFGYEEGAFTGARKGGKPGLFKYADNGTIFLDEIGELSTHLQVKLLRVLQESKVRQLGSNTETPINVRVIAATNRDLEKFMENGQFREDLYYRLNVIPITVPPLRERKDDIPILCEYYIQKLGQRMNKPIQGISDEAIKKLIEYDWPGNIRELANIIERAMNLCHENIIQTHHLILENQQYSSSIDLLTKEKSLQPLKEVVAEAEKRAIEEALRQSTSIRQAAKSLGVNHATVINKMRLYGIEKA</sequence>
<dbReference type="InterPro" id="IPR027417">
    <property type="entry name" value="P-loop_NTPase"/>
</dbReference>
<protein>
    <recommendedName>
        <fullName evidence="7">HTH-type transcriptional regulatory protein TyrR</fullName>
    </recommendedName>
</protein>
<dbReference type="SMART" id="SM00382">
    <property type="entry name" value="AAA"/>
    <property type="match status" value="1"/>
</dbReference>
<dbReference type="Pfam" id="PF18024">
    <property type="entry name" value="HTH_50"/>
    <property type="match status" value="1"/>
</dbReference>
<dbReference type="Gene3D" id="3.40.50.300">
    <property type="entry name" value="P-loop containing nucleotide triphosphate hydrolases"/>
    <property type="match status" value="1"/>
</dbReference>
<dbReference type="PROSITE" id="PS51671">
    <property type="entry name" value="ACT"/>
    <property type="match status" value="1"/>
</dbReference>
<dbReference type="InterPro" id="IPR000014">
    <property type="entry name" value="PAS"/>
</dbReference>
<keyword evidence="4" id="KW-0805">Transcription regulation</keyword>
<evidence type="ECO:0000313" key="11">
    <source>
        <dbReference type="Proteomes" id="UP001205748"/>
    </source>
</evidence>
<keyword evidence="1" id="KW-0547">Nucleotide-binding</keyword>
<dbReference type="InterPro" id="IPR025944">
    <property type="entry name" value="Sigma_54_int_dom_CS"/>
</dbReference>
<dbReference type="InterPro" id="IPR002078">
    <property type="entry name" value="Sigma_54_int"/>
</dbReference>
<keyword evidence="6" id="KW-0804">Transcription</keyword>
<dbReference type="SUPFAM" id="SSF55785">
    <property type="entry name" value="PYP-like sensor domain (PAS domain)"/>
    <property type="match status" value="1"/>
</dbReference>
<dbReference type="SUPFAM" id="SSF52540">
    <property type="entry name" value="P-loop containing nucleoside triphosphate hydrolases"/>
    <property type="match status" value="1"/>
</dbReference>
<dbReference type="Pfam" id="PF00989">
    <property type="entry name" value="PAS"/>
    <property type="match status" value="1"/>
</dbReference>
<dbReference type="Pfam" id="PF25601">
    <property type="entry name" value="AAA_lid_14"/>
    <property type="match status" value="1"/>
</dbReference>
<dbReference type="InterPro" id="IPR002912">
    <property type="entry name" value="ACT_dom"/>
</dbReference>
<name>A0AAE3L1W5_9FIRM</name>
<dbReference type="InterPro" id="IPR035965">
    <property type="entry name" value="PAS-like_dom_sf"/>
</dbReference>
<dbReference type="InterPro" id="IPR058031">
    <property type="entry name" value="AAA_lid_NorR"/>
</dbReference>
<dbReference type="Gene3D" id="3.30.450.20">
    <property type="entry name" value="PAS domain"/>
    <property type="match status" value="1"/>
</dbReference>
<feature type="domain" description="Sigma-54 factor interaction" evidence="8">
    <location>
        <begin position="219"/>
        <end position="449"/>
    </location>
</feature>
<dbReference type="Gene3D" id="3.30.70.260">
    <property type="match status" value="1"/>
</dbReference>
<accession>A0AAE3L1W5</accession>
<dbReference type="PANTHER" id="PTHR32071">
    <property type="entry name" value="TRANSCRIPTIONAL REGULATORY PROTEIN"/>
    <property type="match status" value="1"/>
</dbReference>
<dbReference type="Gene3D" id="1.10.8.60">
    <property type="match status" value="1"/>
</dbReference>
<evidence type="ECO:0000256" key="5">
    <source>
        <dbReference type="ARBA" id="ARBA00023125"/>
    </source>
</evidence>
<reference evidence="10" key="1">
    <citation type="submission" date="2022-07" db="EMBL/GenBank/DDBJ databases">
        <title>Enhanced cultured diversity of the mouse gut microbiota enables custom-made synthetic communities.</title>
        <authorList>
            <person name="Afrizal A."/>
        </authorList>
    </citation>
    <scope>NUCLEOTIDE SEQUENCE</scope>
    <source>
        <strain evidence="10">DSM 28593</strain>
    </source>
</reference>
<dbReference type="InterPro" id="IPR003593">
    <property type="entry name" value="AAA+_ATPase"/>
</dbReference>
<dbReference type="CDD" id="cd00130">
    <property type="entry name" value="PAS"/>
    <property type="match status" value="1"/>
</dbReference>
<dbReference type="EMBL" id="JANKAS010000001">
    <property type="protein sequence ID" value="MCR1897599.1"/>
    <property type="molecule type" value="Genomic_DNA"/>
</dbReference>
<dbReference type="FunFam" id="3.40.50.300:FF:000006">
    <property type="entry name" value="DNA-binding transcriptional regulator NtrC"/>
    <property type="match status" value="1"/>
</dbReference>
<dbReference type="InterPro" id="IPR013767">
    <property type="entry name" value="PAS_fold"/>
</dbReference>
<dbReference type="PROSITE" id="PS00676">
    <property type="entry name" value="SIGMA54_INTERACT_2"/>
    <property type="match status" value="1"/>
</dbReference>
<dbReference type="RefSeq" id="WP_257529002.1">
    <property type="nucleotide sequence ID" value="NZ_JANKAS010000001.1"/>
</dbReference>
<dbReference type="Pfam" id="PF00158">
    <property type="entry name" value="Sigma54_activat"/>
    <property type="match status" value="1"/>
</dbReference>
<evidence type="ECO:0000256" key="6">
    <source>
        <dbReference type="ARBA" id="ARBA00023163"/>
    </source>
</evidence>
<keyword evidence="3" id="KW-0067">ATP-binding</keyword>
<evidence type="ECO:0000313" key="10">
    <source>
        <dbReference type="EMBL" id="MCR1897599.1"/>
    </source>
</evidence>
<evidence type="ECO:0000256" key="1">
    <source>
        <dbReference type="ARBA" id="ARBA00022741"/>
    </source>
</evidence>
<dbReference type="PROSITE" id="PS50045">
    <property type="entry name" value="SIGMA54_INTERACT_4"/>
    <property type="match status" value="1"/>
</dbReference>
<dbReference type="GO" id="GO:0005524">
    <property type="term" value="F:ATP binding"/>
    <property type="evidence" value="ECO:0007669"/>
    <property type="project" value="UniProtKB-KW"/>
</dbReference>
<dbReference type="InterPro" id="IPR009057">
    <property type="entry name" value="Homeodomain-like_sf"/>
</dbReference>
<feature type="domain" description="ACT" evidence="9">
    <location>
        <begin position="17"/>
        <end position="89"/>
    </location>
</feature>
<keyword evidence="2" id="KW-0058">Aromatic hydrocarbons catabolism</keyword>
<organism evidence="10 11">
    <name type="scientific">Irregularibacter muris</name>
    <dbReference type="NCBI Taxonomy" id="1796619"/>
    <lineage>
        <taxon>Bacteria</taxon>
        <taxon>Bacillati</taxon>
        <taxon>Bacillota</taxon>
        <taxon>Clostridia</taxon>
        <taxon>Eubacteriales</taxon>
        <taxon>Eubacteriaceae</taxon>
        <taxon>Irregularibacter</taxon>
    </lineage>
</organism>
<proteinExistence type="predicted"/>
<dbReference type="GO" id="GO:0003677">
    <property type="term" value="F:DNA binding"/>
    <property type="evidence" value="ECO:0007669"/>
    <property type="project" value="UniProtKB-KW"/>
</dbReference>
<dbReference type="PROSITE" id="PS00675">
    <property type="entry name" value="SIGMA54_INTERACT_1"/>
    <property type="match status" value="1"/>
</dbReference>
<dbReference type="InterPro" id="IPR025943">
    <property type="entry name" value="Sigma_54_int_dom_ATP-bd_2"/>
</dbReference>